<organism evidence="2 3">
    <name type="scientific">Streptomyces gulbargensis</name>
    <dbReference type="NCBI Taxonomy" id="364901"/>
    <lineage>
        <taxon>Bacteria</taxon>
        <taxon>Bacillati</taxon>
        <taxon>Actinomycetota</taxon>
        <taxon>Actinomycetes</taxon>
        <taxon>Kitasatosporales</taxon>
        <taxon>Streptomycetaceae</taxon>
        <taxon>Streptomyces</taxon>
    </lineage>
</organism>
<proteinExistence type="predicted"/>
<comment type="caution">
    <text evidence="2">The sequence shown here is derived from an EMBL/GenBank/DDBJ whole genome shotgun (WGS) entry which is preliminary data.</text>
</comment>
<dbReference type="Proteomes" id="UP001501000">
    <property type="component" value="Unassembled WGS sequence"/>
</dbReference>
<sequence length="109" mass="11877">MRGFRGWAFRVGFWCGRPLPECGALRRRLKGAFGVAPRWAAPTLDPPPPGAFSHSEGGRGRGRQARVSLPLACACGPVGWGWVRAWGGWVKSCRWAERPRGSNIDSDCG</sequence>
<evidence type="ECO:0000313" key="2">
    <source>
        <dbReference type="EMBL" id="GAA3901179.1"/>
    </source>
</evidence>
<evidence type="ECO:0000256" key="1">
    <source>
        <dbReference type="SAM" id="MobiDB-lite"/>
    </source>
</evidence>
<name>A0ABP7LKH4_9ACTN</name>
<evidence type="ECO:0000313" key="3">
    <source>
        <dbReference type="Proteomes" id="UP001501000"/>
    </source>
</evidence>
<gene>
    <name evidence="2" type="ORF">GCM10022244_09230</name>
</gene>
<protein>
    <submittedName>
        <fullName evidence="2">Uncharacterized protein</fullName>
    </submittedName>
</protein>
<keyword evidence="3" id="KW-1185">Reference proteome</keyword>
<reference evidence="3" key="1">
    <citation type="journal article" date="2019" name="Int. J. Syst. Evol. Microbiol.">
        <title>The Global Catalogue of Microorganisms (GCM) 10K type strain sequencing project: providing services to taxonomists for standard genome sequencing and annotation.</title>
        <authorList>
            <consortium name="The Broad Institute Genomics Platform"/>
            <consortium name="The Broad Institute Genome Sequencing Center for Infectious Disease"/>
            <person name="Wu L."/>
            <person name="Ma J."/>
        </authorList>
    </citation>
    <scope>NUCLEOTIDE SEQUENCE [LARGE SCALE GENOMIC DNA]</scope>
    <source>
        <strain evidence="3">JCM 16956</strain>
    </source>
</reference>
<accession>A0ABP7LKH4</accession>
<feature type="region of interest" description="Disordered" evidence="1">
    <location>
        <begin position="40"/>
        <end position="62"/>
    </location>
</feature>
<dbReference type="EMBL" id="BAABAJ010000002">
    <property type="protein sequence ID" value="GAA3901179.1"/>
    <property type="molecule type" value="Genomic_DNA"/>
</dbReference>